<protein>
    <submittedName>
        <fullName evidence="2">Uncharacterized protein</fullName>
    </submittedName>
</protein>
<organism evidence="2 3">
    <name type="scientific">Carpediemonas membranifera</name>
    <dbReference type="NCBI Taxonomy" id="201153"/>
    <lineage>
        <taxon>Eukaryota</taxon>
        <taxon>Metamonada</taxon>
        <taxon>Carpediemonas-like organisms</taxon>
        <taxon>Carpediemonas</taxon>
    </lineage>
</organism>
<gene>
    <name evidence="2" type="ORF">J8273_4870</name>
</gene>
<reference evidence="2" key="1">
    <citation type="submission" date="2021-05" db="EMBL/GenBank/DDBJ databases">
        <title>A free-living protist that lacks canonical eukaryotic 1 DNA replication and segregation systems.</title>
        <authorList>
            <person name="Salas-Leiva D.E."/>
            <person name="Tromer E.C."/>
            <person name="Curtis B.A."/>
            <person name="Jerlstrom-Hultqvist J."/>
            <person name="Kolisko M."/>
            <person name="Yi Z."/>
            <person name="Salas-Leiva J.S."/>
            <person name="Gallot-Lavallee L."/>
            <person name="Kops G.J.P.L."/>
            <person name="Archibald J.M."/>
            <person name="Simpson A.G.B."/>
            <person name="Roger A.J."/>
        </authorList>
    </citation>
    <scope>NUCLEOTIDE SEQUENCE</scope>
    <source>
        <strain evidence="2">BICM</strain>
    </source>
</reference>
<keyword evidence="3" id="KW-1185">Reference proteome</keyword>
<evidence type="ECO:0000313" key="2">
    <source>
        <dbReference type="EMBL" id="KAG9393751.1"/>
    </source>
</evidence>
<proteinExistence type="predicted"/>
<evidence type="ECO:0000313" key="3">
    <source>
        <dbReference type="Proteomes" id="UP000717585"/>
    </source>
</evidence>
<dbReference type="AlphaFoldDB" id="A0A8J6ASZ9"/>
<dbReference type="Proteomes" id="UP000717585">
    <property type="component" value="Unassembled WGS sequence"/>
</dbReference>
<evidence type="ECO:0000256" key="1">
    <source>
        <dbReference type="SAM" id="MobiDB-lite"/>
    </source>
</evidence>
<dbReference type="EMBL" id="JAHDYR010000021">
    <property type="protein sequence ID" value="KAG9393751.1"/>
    <property type="molecule type" value="Genomic_DNA"/>
</dbReference>
<accession>A0A8J6ASZ9</accession>
<sequence length="249" mass="27528">MDPSLLDYQLAKTGENKSEVIDPLAIQLVLDIYHPENSHGRGIFDAIDVFEQRAEKSMTFDTTMPPKMVNADVATSTDELDDLFDVPFAGEDLMFGDAAGLRTAISLMLDAAETYEIVEPLHHIIRDSQHRPPELSGITSHLPLEKHEPRLARNSKPSPTDSPMVKTSAYLTVRAGATGGPPKPPQPIDYIIKAVRELDPTFNVTPPGRPPARPPGMSVEDYEAVYREIGLSMPKTVDNRPSLYQMVVR</sequence>
<name>A0A8J6ASZ9_9EUKA</name>
<comment type="caution">
    <text evidence="2">The sequence shown here is derived from an EMBL/GenBank/DDBJ whole genome shotgun (WGS) entry which is preliminary data.</text>
</comment>
<feature type="region of interest" description="Disordered" evidence="1">
    <location>
        <begin position="131"/>
        <end position="164"/>
    </location>
</feature>